<proteinExistence type="predicted"/>
<sequence length="182" mass="20356">MDWSDNVVFHPWIGPNYRSTGLDGKRVLIVGESHYAQDPVSDLAGFTQSVVRGYVEGAFTDRRARLFTAAGRLLIGDRGATRQHCRDVWKNVAFCNYLQDFKGDAARFRGGPLDWEGGADAFEEMHTHLQPDAVLFLGKGLWWNAKPRLDSEVNAAYVVHPSGGMKYSDAMPVVDRLLGRTR</sequence>
<comment type="caution">
    <text evidence="1">The sequence shown here is derived from an EMBL/GenBank/DDBJ whole genome shotgun (WGS) entry which is preliminary data.</text>
</comment>
<dbReference type="Proteomes" id="UP001484239">
    <property type="component" value="Unassembled WGS sequence"/>
</dbReference>
<protein>
    <recommendedName>
        <fullName evidence="3">Uracil DNA glycosylase superfamily protein</fullName>
    </recommendedName>
</protein>
<gene>
    <name evidence="1" type="ORF">WI372_17250</name>
</gene>
<evidence type="ECO:0008006" key="3">
    <source>
        <dbReference type="Google" id="ProtNLM"/>
    </source>
</evidence>
<evidence type="ECO:0000313" key="2">
    <source>
        <dbReference type="Proteomes" id="UP001484239"/>
    </source>
</evidence>
<keyword evidence="2" id="KW-1185">Reference proteome</keyword>
<evidence type="ECO:0000313" key="1">
    <source>
        <dbReference type="EMBL" id="MEK9502746.1"/>
    </source>
</evidence>
<accession>A0ABU9EDX5</accession>
<dbReference type="RefSeq" id="WP_405283665.1">
    <property type="nucleotide sequence ID" value="NZ_CP144380.1"/>
</dbReference>
<dbReference type="EMBL" id="JBBHLI010000014">
    <property type="protein sequence ID" value="MEK9502746.1"/>
    <property type="molecule type" value="Genomic_DNA"/>
</dbReference>
<reference evidence="1 2" key="1">
    <citation type="submission" date="2024-02" db="EMBL/GenBank/DDBJ databases">
        <title>A novel Gemmatimonadota bacterium.</title>
        <authorList>
            <person name="Du Z.-J."/>
            <person name="Ye Y.-Q."/>
        </authorList>
    </citation>
    <scope>NUCLEOTIDE SEQUENCE [LARGE SCALE GENOMIC DNA]</scope>
    <source>
        <strain evidence="1 2">DH-20</strain>
    </source>
</reference>
<organism evidence="1 2">
    <name type="scientific">Gaopeijia maritima</name>
    <dbReference type="NCBI Taxonomy" id="3119007"/>
    <lineage>
        <taxon>Bacteria</taxon>
        <taxon>Pseudomonadati</taxon>
        <taxon>Gemmatimonadota</taxon>
        <taxon>Longimicrobiia</taxon>
        <taxon>Gaopeijiales</taxon>
        <taxon>Gaopeijiaceae</taxon>
        <taxon>Gaopeijia</taxon>
    </lineage>
</organism>
<name>A0ABU9EDX5_9BACT</name>